<dbReference type="Pfam" id="PF17180">
    <property type="entry name" value="Zn_ribbon_3CxxC_2"/>
    <property type="match status" value="2"/>
</dbReference>
<name>A0A8S4S5Q5_9NEOP</name>
<sequence length="206" mass="24092">MYTGNTPFRPEHCNAAWQQKAVVHTFRARSVYWTRSVFKKVEENKNGDEAGEQKGLTPYQGKKRCFGEYRCPQCKRRWMSANSWANSGQDCNKCRINVYPHRQVEENKNGDEAGEQKGLTPYQGKKRCFGEYRCPQCKRRWMSANSWANSGQDCNKCRINVYPHRQRLSLKSIARSWPKTIQTLLEIRFIVPAESLKTTCKRNNID</sequence>
<comment type="caution">
    <text evidence="5">The sequence shown here is derived from an EMBL/GenBank/DDBJ whole genome shotgun (WGS) entry which is preliminary data.</text>
</comment>
<evidence type="ECO:0000313" key="6">
    <source>
        <dbReference type="Proteomes" id="UP000838756"/>
    </source>
</evidence>
<organism evidence="5 6">
    <name type="scientific">Pararge aegeria aegeria</name>
    <dbReference type="NCBI Taxonomy" id="348720"/>
    <lineage>
        <taxon>Eukaryota</taxon>
        <taxon>Metazoa</taxon>
        <taxon>Ecdysozoa</taxon>
        <taxon>Arthropoda</taxon>
        <taxon>Hexapoda</taxon>
        <taxon>Insecta</taxon>
        <taxon>Pterygota</taxon>
        <taxon>Neoptera</taxon>
        <taxon>Endopterygota</taxon>
        <taxon>Lepidoptera</taxon>
        <taxon>Glossata</taxon>
        <taxon>Ditrysia</taxon>
        <taxon>Papilionoidea</taxon>
        <taxon>Nymphalidae</taxon>
        <taxon>Satyrinae</taxon>
        <taxon>Satyrini</taxon>
        <taxon>Parargina</taxon>
        <taxon>Pararge</taxon>
    </lineage>
</organism>
<feature type="domain" description="3CxxC-type" evidence="4">
    <location>
        <begin position="127"/>
        <end position="197"/>
    </location>
</feature>
<evidence type="ECO:0000313" key="5">
    <source>
        <dbReference type="EMBL" id="CAH2243272.1"/>
    </source>
</evidence>
<keyword evidence="1" id="KW-0479">Metal-binding</keyword>
<proteinExistence type="predicted"/>
<dbReference type="SMART" id="SM01328">
    <property type="entry name" value="zf-3CxxC"/>
    <property type="match status" value="2"/>
</dbReference>
<evidence type="ECO:0000256" key="1">
    <source>
        <dbReference type="ARBA" id="ARBA00022723"/>
    </source>
</evidence>
<dbReference type="InterPro" id="IPR027377">
    <property type="entry name" value="ZAR1/RTP1-5-like_Znf-3CxxC"/>
</dbReference>
<protein>
    <submittedName>
        <fullName evidence="5">Jg17378 protein</fullName>
    </submittedName>
</protein>
<dbReference type="OrthoDB" id="10038672at2759"/>
<evidence type="ECO:0000259" key="4">
    <source>
        <dbReference type="SMART" id="SM01328"/>
    </source>
</evidence>
<dbReference type="EMBL" id="CAKXAJ010025735">
    <property type="protein sequence ID" value="CAH2243272.1"/>
    <property type="molecule type" value="Genomic_DNA"/>
</dbReference>
<evidence type="ECO:0000256" key="2">
    <source>
        <dbReference type="ARBA" id="ARBA00022771"/>
    </source>
</evidence>
<keyword evidence="2" id="KW-0863">Zinc-finger</keyword>
<reference evidence="5" key="1">
    <citation type="submission" date="2022-03" db="EMBL/GenBank/DDBJ databases">
        <authorList>
            <person name="Lindestad O."/>
        </authorList>
    </citation>
    <scope>NUCLEOTIDE SEQUENCE</scope>
</reference>
<dbReference type="InterPro" id="IPR033446">
    <property type="entry name" value="ZCCHC24_Znf-3CxxC"/>
</dbReference>
<evidence type="ECO:0000256" key="3">
    <source>
        <dbReference type="ARBA" id="ARBA00022833"/>
    </source>
</evidence>
<dbReference type="Proteomes" id="UP000838756">
    <property type="component" value="Unassembled WGS sequence"/>
</dbReference>
<feature type="domain" description="3CxxC-type" evidence="4">
    <location>
        <begin position="64"/>
        <end position="117"/>
    </location>
</feature>
<gene>
    <name evidence="5" type="primary">jg17378</name>
    <name evidence="5" type="ORF">PAEG_LOCUS19437</name>
</gene>
<accession>A0A8S4S5Q5</accession>
<keyword evidence="3" id="KW-0862">Zinc</keyword>
<keyword evidence="6" id="KW-1185">Reference proteome</keyword>
<dbReference type="GO" id="GO:0008270">
    <property type="term" value="F:zinc ion binding"/>
    <property type="evidence" value="ECO:0007669"/>
    <property type="project" value="UniProtKB-KW"/>
</dbReference>
<dbReference type="AlphaFoldDB" id="A0A8S4S5Q5"/>